<name>A0AAW2PCY4_9LAMI</name>
<dbReference type="PROSITE" id="PS00107">
    <property type="entry name" value="PROTEIN_KINASE_ATP"/>
    <property type="match status" value="1"/>
</dbReference>
<evidence type="ECO:0000256" key="6">
    <source>
        <dbReference type="RuleBase" id="RU000304"/>
    </source>
</evidence>
<evidence type="ECO:0000313" key="8">
    <source>
        <dbReference type="EMBL" id="KAL0354092.1"/>
    </source>
</evidence>
<reference evidence="8" key="1">
    <citation type="submission" date="2020-06" db="EMBL/GenBank/DDBJ databases">
        <authorList>
            <person name="Li T."/>
            <person name="Hu X."/>
            <person name="Zhang T."/>
            <person name="Song X."/>
            <person name="Zhang H."/>
            <person name="Dai N."/>
            <person name="Sheng W."/>
            <person name="Hou X."/>
            <person name="Wei L."/>
        </authorList>
    </citation>
    <scope>NUCLEOTIDE SEQUENCE</scope>
    <source>
        <strain evidence="8">G01</strain>
        <tissue evidence="8">Leaf</tissue>
    </source>
</reference>
<dbReference type="InterPro" id="IPR008271">
    <property type="entry name" value="Ser/Thr_kinase_AS"/>
</dbReference>
<dbReference type="Gene3D" id="3.30.200.20">
    <property type="entry name" value="Phosphorylase Kinase, domain 1"/>
    <property type="match status" value="1"/>
</dbReference>
<accession>A0AAW2PCY4</accession>
<dbReference type="PROSITE" id="PS00108">
    <property type="entry name" value="PROTEIN_KINASE_ST"/>
    <property type="match status" value="1"/>
</dbReference>
<keyword evidence="4 5" id="KW-0067">ATP-binding</keyword>
<feature type="domain" description="Protein kinase" evidence="7">
    <location>
        <begin position="3"/>
        <end position="248"/>
    </location>
</feature>
<reference evidence="8" key="2">
    <citation type="journal article" date="2024" name="Plant">
        <title>Genomic evolution and insights into agronomic trait innovations of Sesamum species.</title>
        <authorList>
            <person name="Miao H."/>
            <person name="Wang L."/>
            <person name="Qu L."/>
            <person name="Liu H."/>
            <person name="Sun Y."/>
            <person name="Le M."/>
            <person name="Wang Q."/>
            <person name="Wei S."/>
            <person name="Zheng Y."/>
            <person name="Lin W."/>
            <person name="Duan Y."/>
            <person name="Cao H."/>
            <person name="Xiong S."/>
            <person name="Wang X."/>
            <person name="Wei L."/>
            <person name="Li C."/>
            <person name="Ma Q."/>
            <person name="Ju M."/>
            <person name="Zhao R."/>
            <person name="Li G."/>
            <person name="Mu C."/>
            <person name="Tian Q."/>
            <person name="Mei H."/>
            <person name="Zhang T."/>
            <person name="Gao T."/>
            <person name="Zhang H."/>
        </authorList>
    </citation>
    <scope>NUCLEOTIDE SEQUENCE</scope>
    <source>
        <strain evidence="8">G01</strain>
    </source>
</reference>
<gene>
    <name evidence="8" type="ORF">Sangu_0990500</name>
</gene>
<evidence type="ECO:0000256" key="4">
    <source>
        <dbReference type="ARBA" id="ARBA00022840"/>
    </source>
</evidence>
<evidence type="ECO:0000259" key="7">
    <source>
        <dbReference type="PROSITE" id="PS50011"/>
    </source>
</evidence>
<sequence length="368" mass="40747">MDWTRGHTIGHGASAAVSTAVCRRTGDTFAVKSAELSQSKSLRSEQRILSSLNSPHIIGYKGCGVSVENGKAMFNLMIEYAPDGTLVDEIRRRGGRLDESTIGHYTCRILKGLEYLHSRGIVHCDVKGSNILLSQEDVKIADFGCAKAADEASIGGTPMFMAPEVARGEEQSFPADIWALGCTIIEMSTGKSPWPNEPSTLHRIAFSGETPRIPSLLSDVARDFLSKCLRVDPRERWTAEQLLGHRFLHAFQSSHVKMIMNRTGSPTSILDQGIWSSIEEEFSQGSNEVRHPDSSDCAAQRVKELSMNSGRESWEWGEGWITVRESENISVISTDSRCKFREESVVVGENSSLRRCTEDLVSDLFQFL</sequence>
<dbReference type="GO" id="GO:0007165">
    <property type="term" value="P:signal transduction"/>
    <property type="evidence" value="ECO:0007669"/>
    <property type="project" value="TreeGrafter"/>
</dbReference>
<dbReference type="InterPro" id="IPR052751">
    <property type="entry name" value="Plant_MAPKKK"/>
</dbReference>
<comment type="similarity">
    <text evidence="6">Belongs to the protein kinase superfamily.</text>
</comment>
<dbReference type="GO" id="GO:0004674">
    <property type="term" value="F:protein serine/threonine kinase activity"/>
    <property type="evidence" value="ECO:0007669"/>
    <property type="project" value="UniProtKB-KW"/>
</dbReference>
<dbReference type="PANTHER" id="PTHR48011:SF4">
    <property type="entry name" value="MITOGEN-ACTIVATED PROTEIN KINASE KINASE KINASE 19"/>
    <property type="match status" value="1"/>
</dbReference>
<keyword evidence="1" id="KW-0808">Transferase</keyword>
<evidence type="ECO:0000256" key="3">
    <source>
        <dbReference type="ARBA" id="ARBA00022777"/>
    </source>
</evidence>
<dbReference type="InterPro" id="IPR017441">
    <property type="entry name" value="Protein_kinase_ATP_BS"/>
</dbReference>
<evidence type="ECO:0000256" key="2">
    <source>
        <dbReference type="ARBA" id="ARBA00022741"/>
    </source>
</evidence>
<keyword evidence="2 5" id="KW-0547">Nucleotide-binding</keyword>
<dbReference type="PANTHER" id="PTHR48011">
    <property type="entry name" value="CCR4-NOT TRANSCRIPTIONAL COMPLEX SUBUNIT CAF120-RELATED"/>
    <property type="match status" value="1"/>
</dbReference>
<dbReference type="InterPro" id="IPR011009">
    <property type="entry name" value="Kinase-like_dom_sf"/>
</dbReference>
<dbReference type="PROSITE" id="PS50011">
    <property type="entry name" value="PROTEIN_KINASE_DOM"/>
    <property type="match status" value="1"/>
</dbReference>
<dbReference type="GO" id="GO:0005524">
    <property type="term" value="F:ATP binding"/>
    <property type="evidence" value="ECO:0007669"/>
    <property type="project" value="UniProtKB-UniRule"/>
</dbReference>
<dbReference type="Gene3D" id="1.10.510.10">
    <property type="entry name" value="Transferase(Phosphotransferase) domain 1"/>
    <property type="match status" value="1"/>
</dbReference>
<evidence type="ECO:0000256" key="5">
    <source>
        <dbReference type="PROSITE-ProRule" id="PRU10141"/>
    </source>
</evidence>
<protein>
    <submittedName>
        <fullName evidence="8">Mitogen-activated protein kinase kinase kinase</fullName>
    </submittedName>
</protein>
<dbReference type="InterPro" id="IPR000719">
    <property type="entry name" value="Prot_kinase_dom"/>
</dbReference>
<dbReference type="SMART" id="SM00220">
    <property type="entry name" value="S_TKc"/>
    <property type="match status" value="1"/>
</dbReference>
<feature type="binding site" evidence="5">
    <location>
        <position position="32"/>
    </location>
    <ligand>
        <name>ATP</name>
        <dbReference type="ChEBI" id="CHEBI:30616"/>
    </ligand>
</feature>
<dbReference type="AlphaFoldDB" id="A0AAW2PCY4"/>
<dbReference type="CDD" id="cd06606">
    <property type="entry name" value="STKc_MAPKKK"/>
    <property type="match status" value="1"/>
</dbReference>
<keyword evidence="3 8" id="KW-0418">Kinase</keyword>
<evidence type="ECO:0000256" key="1">
    <source>
        <dbReference type="ARBA" id="ARBA00022679"/>
    </source>
</evidence>
<dbReference type="Pfam" id="PF00069">
    <property type="entry name" value="Pkinase"/>
    <property type="match status" value="1"/>
</dbReference>
<organism evidence="8">
    <name type="scientific">Sesamum angustifolium</name>
    <dbReference type="NCBI Taxonomy" id="2727405"/>
    <lineage>
        <taxon>Eukaryota</taxon>
        <taxon>Viridiplantae</taxon>
        <taxon>Streptophyta</taxon>
        <taxon>Embryophyta</taxon>
        <taxon>Tracheophyta</taxon>
        <taxon>Spermatophyta</taxon>
        <taxon>Magnoliopsida</taxon>
        <taxon>eudicotyledons</taxon>
        <taxon>Gunneridae</taxon>
        <taxon>Pentapetalae</taxon>
        <taxon>asterids</taxon>
        <taxon>lamiids</taxon>
        <taxon>Lamiales</taxon>
        <taxon>Pedaliaceae</taxon>
        <taxon>Sesamum</taxon>
    </lineage>
</organism>
<proteinExistence type="inferred from homology"/>
<dbReference type="EMBL" id="JACGWK010000005">
    <property type="protein sequence ID" value="KAL0354092.1"/>
    <property type="molecule type" value="Genomic_DNA"/>
</dbReference>
<dbReference type="SUPFAM" id="SSF56112">
    <property type="entry name" value="Protein kinase-like (PK-like)"/>
    <property type="match status" value="1"/>
</dbReference>
<comment type="caution">
    <text evidence="8">The sequence shown here is derived from an EMBL/GenBank/DDBJ whole genome shotgun (WGS) entry which is preliminary data.</text>
</comment>
<keyword evidence="6" id="KW-0723">Serine/threonine-protein kinase</keyword>